<keyword evidence="1" id="KW-1133">Transmembrane helix</keyword>
<feature type="transmembrane region" description="Helical" evidence="1">
    <location>
        <begin position="251"/>
        <end position="272"/>
    </location>
</feature>
<evidence type="ECO:0000313" key="3">
    <source>
        <dbReference type="Proteomes" id="UP000515135"/>
    </source>
</evidence>
<evidence type="ECO:0000256" key="1">
    <source>
        <dbReference type="SAM" id="Phobius"/>
    </source>
</evidence>
<accession>A0A6P4YGJ7</accession>
<dbReference type="PANTHER" id="PTHR11161:SF0">
    <property type="entry name" value="O-ACYLTRANSFERASE LIKE PROTEIN"/>
    <property type="match status" value="1"/>
</dbReference>
<keyword evidence="3" id="KW-1185">Reference proteome</keyword>
<feature type="domain" description="Acyltransferase 3" evidence="2">
    <location>
        <begin position="112"/>
        <end position="357"/>
    </location>
</feature>
<proteinExistence type="predicted"/>
<dbReference type="GO" id="GO:0016747">
    <property type="term" value="F:acyltransferase activity, transferring groups other than amino-acyl groups"/>
    <property type="evidence" value="ECO:0007669"/>
    <property type="project" value="InterPro"/>
</dbReference>
<dbReference type="InterPro" id="IPR002656">
    <property type="entry name" value="Acyl_transf_3_dom"/>
</dbReference>
<protein>
    <submittedName>
        <fullName evidence="4">Nose resistant to fluoxetine protein 6-like</fullName>
    </submittedName>
</protein>
<feature type="transmembrane region" description="Helical" evidence="1">
    <location>
        <begin position="279"/>
        <end position="297"/>
    </location>
</feature>
<dbReference type="Pfam" id="PF01757">
    <property type="entry name" value="Acyl_transf_3"/>
    <property type="match status" value="1"/>
</dbReference>
<dbReference type="RefSeq" id="XP_019616136.1">
    <property type="nucleotide sequence ID" value="XM_019760577.1"/>
</dbReference>
<dbReference type="OrthoDB" id="118951at2759"/>
<keyword evidence="1" id="KW-0812">Transmembrane</keyword>
<feature type="transmembrane region" description="Helical" evidence="1">
    <location>
        <begin position="7"/>
        <end position="28"/>
    </location>
</feature>
<dbReference type="AlphaFoldDB" id="A0A6P4YGJ7"/>
<name>A0A6P4YGJ7_BRABE</name>
<dbReference type="PANTHER" id="PTHR11161">
    <property type="entry name" value="O-ACYLTRANSFERASE"/>
    <property type="match status" value="1"/>
</dbReference>
<dbReference type="KEGG" id="bbel:109463729"/>
<sequence length="360" mass="41191">MNIVYIDYVIVFVMLPAIVIAVSMSSWISRSMSFEREVYDWISPDLYIVPLVLASIVCVLVSAGTLYEIIVTTLAGTKSSAESKVGRLLLCFSAYTNTKKVFDTRQLPGQLPFLDGLRVLSALWIILGHMDFYGNVIASIGNRSEHDVRDQEWWFFIIEPYDLAVDTFLVLGGFLVSHVFLKQLKKRDGHFTGKDLALNYLHRYCRLTPVYLATLLIYLPFDKGCRSYWWTNLLYINNYFMEPEQQCTGSSWYLGVDMQLYIMAPALILLLYKKPKYGIFINVFLVVLSWACNQDPLNTVGIQLGCVNPFFWTPARMGPYVIGILLAYLLFRISSKIPNIRRTKVWMLVGWAINAALTLV</sequence>
<evidence type="ECO:0000313" key="4">
    <source>
        <dbReference type="RefSeq" id="XP_019616136.1"/>
    </source>
</evidence>
<feature type="transmembrane region" description="Helical" evidence="1">
    <location>
        <begin position="119"/>
        <end position="141"/>
    </location>
</feature>
<feature type="transmembrane region" description="Helical" evidence="1">
    <location>
        <begin position="201"/>
        <end position="221"/>
    </location>
</feature>
<dbReference type="Proteomes" id="UP000515135">
    <property type="component" value="Unplaced"/>
</dbReference>
<feature type="transmembrane region" description="Helical" evidence="1">
    <location>
        <begin position="317"/>
        <end position="334"/>
    </location>
</feature>
<keyword evidence="1" id="KW-0472">Membrane</keyword>
<feature type="transmembrane region" description="Helical" evidence="1">
    <location>
        <begin position="161"/>
        <end position="181"/>
    </location>
</feature>
<feature type="transmembrane region" description="Helical" evidence="1">
    <location>
        <begin position="48"/>
        <end position="70"/>
    </location>
</feature>
<reference evidence="4" key="1">
    <citation type="submission" date="2025-08" db="UniProtKB">
        <authorList>
            <consortium name="RefSeq"/>
        </authorList>
    </citation>
    <scope>IDENTIFICATION</scope>
    <source>
        <tissue evidence="4">Gonad</tissue>
    </source>
</reference>
<gene>
    <name evidence="4" type="primary">LOC109463729</name>
</gene>
<evidence type="ECO:0000259" key="2">
    <source>
        <dbReference type="Pfam" id="PF01757"/>
    </source>
</evidence>
<organism evidence="3 4">
    <name type="scientific">Branchiostoma belcheri</name>
    <name type="common">Amphioxus</name>
    <dbReference type="NCBI Taxonomy" id="7741"/>
    <lineage>
        <taxon>Eukaryota</taxon>
        <taxon>Metazoa</taxon>
        <taxon>Chordata</taxon>
        <taxon>Cephalochordata</taxon>
        <taxon>Leptocardii</taxon>
        <taxon>Amphioxiformes</taxon>
        <taxon>Branchiostomatidae</taxon>
        <taxon>Branchiostoma</taxon>
    </lineage>
</organism>
<dbReference type="GeneID" id="109463729"/>
<dbReference type="InterPro" id="IPR052728">
    <property type="entry name" value="O2_lipid_transport_reg"/>
</dbReference>